<dbReference type="OrthoDB" id="194139at2759"/>
<accession>A0A4Y7MU38</accession>
<dbReference type="InterPro" id="IPR000717">
    <property type="entry name" value="PCI_dom"/>
</dbReference>
<dbReference type="SUPFAM" id="SSF48452">
    <property type="entry name" value="TPR-like"/>
    <property type="match status" value="1"/>
</dbReference>
<name>A0A4Y7MU38_DAPPU</name>
<proteinExistence type="evidence at transcript level"/>
<gene>
    <name evidence="2" type="primary">EOG090X04DO</name>
</gene>
<dbReference type="InterPro" id="IPR050871">
    <property type="entry name" value="26S_Proteasome/COP9_Components"/>
</dbReference>
<evidence type="ECO:0000259" key="1">
    <source>
        <dbReference type="PROSITE" id="PS50250"/>
    </source>
</evidence>
<dbReference type="PROSITE" id="PS50250">
    <property type="entry name" value="PCI"/>
    <property type="match status" value="1"/>
</dbReference>
<dbReference type="Gene3D" id="1.25.40.570">
    <property type="match status" value="1"/>
</dbReference>
<protein>
    <submittedName>
        <fullName evidence="2">EOG090X04DO</fullName>
    </submittedName>
</protein>
<dbReference type="EMBL" id="LR014574">
    <property type="protein sequence ID" value="SVE84193.1"/>
    <property type="molecule type" value="mRNA"/>
</dbReference>
<sequence>MSDVEDDFMCAEDEDYDLEYSEDSNSEPDVDLENQYYNSKALKEDEPKAALTSFQKVLDLEMQGGEKGEWGFKALKQMIKILFTLMELLQDFYETTLDALKDAKNDRLWFKTNSKLGKLYFDRGDYNKLAKILKQLHQSCQTDEGEDDLKKGTQLLEIYALEIQMYTAQKNNNKLKALYEQSLHIKSAIPHPLIMGVIRECGGKMHLREGEFEKAHTDFFEAFKNYDESGSPRSTTCLKYLVLANMLMKSGINPFDSQEAKPYKNDPEILAMTNLVSAYQNNDISEFEKILRQNHRNMMDDPFIREHIEDLLRNIRTQVLIKLIRP</sequence>
<reference evidence="2" key="1">
    <citation type="submission" date="2018-08" db="EMBL/GenBank/DDBJ databases">
        <authorList>
            <person name="Cornetti L."/>
        </authorList>
    </citation>
    <scope>NUCLEOTIDE SEQUENCE</scope>
    <source>
        <strain evidence="2">PA42</strain>
    </source>
</reference>
<feature type="domain" description="PCI" evidence="1">
    <location>
        <begin position="215"/>
        <end position="326"/>
    </location>
</feature>
<evidence type="ECO:0000313" key="2">
    <source>
        <dbReference type="EMBL" id="SVE84193.1"/>
    </source>
</evidence>
<dbReference type="SMART" id="SM00753">
    <property type="entry name" value="PAM"/>
    <property type="match status" value="1"/>
</dbReference>
<organism evidence="2">
    <name type="scientific">Daphnia pulex</name>
    <name type="common">Water flea</name>
    <dbReference type="NCBI Taxonomy" id="6669"/>
    <lineage>
        <taxon>Eukaryota</taxon>
        <taxon>Metazoa</taxon>
        <taxon>Ecdysozoa</taxon>
        <taxon>Arthropoda</taxon>
        <taxon>Crustacea</taxon>
        <taxon>Branchiopoda</taxon>
        <taxon>Diplostraca</taxon>
        <taxon>Cladocera</taxon>
        <taxon>Anomopoda</taxon>
        <taxon>Daphniidae</taxon>
        <taxon>Daphnia</taxon>
    </lineage>
</organism>
<dbReference type="AlphaFoldDB" id="A0A4Y7MU38"/>
<dbReference type="InterPro" id="IPR011990">
    <property type="entry name" value="TPR-like_helical_dom_sf"/>
</dbReference>
<dbReference type="Pfam" id="PF01399">
    <property type="entry name" value="PCI"/>
    <property type="match status" value="1"/>
</dbReference>
<dbReference type="PANTHER" id="PTHR10678">
    <property type="entry name" value="26S PROTEASOME NON-ATPASE REGULATORY SUBUNIT 11/COP9 SIGNALOSOME COMPLEX SUBUNIT 2"/>
    <property type="match status" value="1"/>
</dbReference>